<evidence type="ECO:0000256" key="2">
    <source>
        <dbReference type="SAM" id="MobiDB-lite"/>
    </source>
</evidence>
<feature type="coiled-coil region" evidence="1">
    <location>
        <begin position="481"/>
        <end position="508"/>
    </location>
</feature>
<evidence type="ECO:0000313" key="3">
    <source>
        <dbReference type="EMBL" id="KAG5478248.1"/>
    </source>
</evidence>
<dbReference type="OrthoDB" id="265021at2759"/>
<sequence length="984" mass="105084">MNLSAVLQDTAAAPPRVPRKGLTPPRRSGITRLSTPHYASATATASARPPLFTSVPSLAHAAVSTHTSPMATAHLNTRDWTVSTPHAPRSASARRASRSPSPQALDPYPASMRNPTSHGRTRSTCTTSVNGSTGGDISSSAFGRRHAAAPGSRLQHTAQEAEQILMPVTASTAATSPSMPLDDNGSGGRTCTLAQAMEAVQRYRSGCMAAIPERGALQQHLLSVSSASTPTRETDGPAFLCSPIPSVHRRSASEGDDGGTPTSSLGDAAQLHHRYRLMKARLADTVAAQSAYMYELMLQQQLREREGVMGEYMWSTRLLVEQEAAERAHLISLRAYFIASAPERRTAPKARAGAGPIYSAAARTLHTPAAASLSHLSTHDSAAASCVAAQSEVLLRDLHDANVRAQESAVAQLIARHDAETTALESRLRAALEEAARSQRCLTEVKRELAAAQSATCETQRCAGVTYDGLHQQLKDTTKKMWQLQLANDHLEAKARVLERELEELRLNCSLMRGCRGGDETASAAAQEANGSVSLSPIGAAFSSNGCAGNHGGSSKGGNPQVVNPGVWVAYEQRSSLWGSATPRKQLSLASSPSSVRALTAARWTQEPQRRDSTPRSPIINLAHTQGSSLVAASETSTATGTGRNASHMSEESAVHVFTANTHQRKPPPVAGVVGAGDNGSAIRNQQQPFERTMSPARQLSLGRCPVTRPSVSAALSHGRPRKGVEGAEAHPEDVQVAVTDKKLDSVTHDDLSREKQNAAKTSPNASAQAEVSKSLGSATPPLHGTLETVSARSQAPSTTTCSRRYSPRLTVAHDVRNMASDQGTESETDAVVAQGGDKSGLQSSLVSLCSSPTACGSRARLEAVRRDILRHVERLEQEVQTVTSRYDAARRQRRRERDTLRVNASVHSASNSPATSEPRDDGGRYASSVNADNETLDRALEELHIEQQEEDDELERYYADVNQKRTTLKRCLLLVDDKISALS</sequence>
<feature type="compositionally biased region" description="Basic and acidic residues" evidence="2">
    <location>
        <begin position="888"/>
        <end position="901"/>
    </location>
</feature>
<dbReference type="AlphaFoldDB" id="A0A836HB64"/>
<feature type="compositionally biased region" description="Basic and acidic residues" evidence="2">
    <location>
        <begin position="723"/>
        <end position="758"/>
    </location>
</feature>
<dbReference type="Proteomes" id="UP000674179">
    <property type="component" value="Chromosome 24"/>
</dbReference>
<feature type="compositionally biased region" description="Low complexity" evidence="2">
    <location>
        <begin position="632"/>
        <end position="643"/>
    </location>
</feature>
<name>A0A836HB64_LEIEN</name>
<feature type="region of interest" description="Disordered" evidence="2">
    <location>
        <begin position="600"/>
        <end position="648"/>
    </location>
</feature>
<dbReference type="KEGG" id="lenr:94172168"/>
<keyword evidence="4" id="KW-1185">Reference proteome</keyword>
<feature type="region of interest" description="Disordered" evidence="2">
    <location>
        <begin position="75"/>
        <end position="156"/>
    </location>
</feature>
<dbReference type="RefSeq" id="XP_067692713.1">
    <property type="nucleotide sequence ID" value="XM_067836658.1"/>
</dbReference>
<feature type="compositionally biased region" description="Polar residues" evidence="2">
    <location>
        <begin position="113"/>
        <end position="141"/>
    </location>
</feature>
<feature type="compositionally biased region" description="Polar residues" evidence="2">
    <location>
        <begin position="906"/>
        <end position="916"/>
    </location>
</feature>
<feature type="region of interest" description="Disordered" evidence="2">
    <location>
        <begin position="1"/>
        <end position="33"/>
    </location>
</feature>
<feature type="compositionally biased region" description="Polar residues" evidence="2">
    <location>
        <begin position="788"/>
        <end position="803"/>
    </location>
</feature>
<feature type="region of interest" description="Disordered" evidence="2">
    <location>
        <begin position="886"/>
        <end position="932"/>
    </location>
</feature>
<keyword evidence="1" id="KW-0175">Coiled coil</keyword>
<protein>
    <submittedName>
        <fullName evidence="3">Uncharacterized protein</fullName>
    </submittedName>
</protein>
<feature type="coiled-coil region" evidence="1">
    <location>
        <begin position="934"/>
        <end position="961"/>
    </location>
</feature>
<accession>A0A836HB64</accession>
<dbReference type="EMBL" id="JAFHKP010000024">
    <property type="protein sequence ID" value="KAG5478248.1"/>
    <property type="molecule type" value="Genomic_DNA"/>
</dbReference>
<feature type="compositionally biased region" description="Polar residues" evidence="2">
    <location>
        <begin position="759"/>
        <end position="778"/>
    </location>
</feature>
<gene>
    <name evidence="3" type="ORF">CUR178_04963</name>
</gene>
<evidence type="ECO:0000313" key="4">
    <source>
        <dbReference type="Proteomes" id="UP000674179"/>
    </source>
</evidence>
<dbReference type="GeneID" id="94172168"/>
<reference evidence="3 4" key="1">
    <citation type="submission" date="2021-02" db="EMBL/GenBank/DDBJ databases">
        <title>Leishmania (Mundinia) enrietti genome sequencing and assembly.</title>
        <authorList>
            <person name="Almutairi H."/>
            <person name="Gatherer D."/>
        </authorList>
    </citation>
    <scope>NUCLEOTIDE SEQUENCE [LARGE SCALE GENOMIC DNA]</scope>
    <source>
        <strain evidence="3">CUR178</strain>
    </source>
</reference>
<feature type="region of interest" description="Disordered" evidence="2">
    <location>
        <begin position="244"/>
        <end position="265"/>
    </location>
</feature>
<comment type="caution">
    <text evidence="3">The sequence shown here is derived from an EMBL/GenBank/DDBJ whole genome shotgun (WGS) entry which is preliminary data.</text>
</comment>
<feature type="compositionally biased region" description="Polar residues" evidence="2">
    <location>
        <begin position="75"/>
        <end position="84"/>
    </location>
</feature>
<proteinExistence type="predicted"/>
<evidence type="ECO:0000256" key="1">
    <source>
        <dbReference type="SAM" id="Coils"/>
    </source>
</evidence>
<organism evidence="3 4">
    <name type="scientific">Leishmania enriettii</name>
    <dbReference type="NCBI Taxonomy" id="5663"/>
    <lineage>
        <taxon>Eukaryota</taxon>
        <taxon>Discoba</taxon>
        <taxon>Euglenozoa</taxon>
        <taxon>Kinetoplastea</taxon>
        <taxon>Metakinetoplastina</taxon>
        <taxon>Trypanosomatida</taxon>
        <taxon>Trypanosomatidae</taxon>
        <taxon>Leishmaniinae</taxon>
        <taxon>Leishmania</taxon>
    </lineage>
</organism>
<feature type="region of interest" description="Disordered" evidence="2">
    <location>
        <begin position="712"/>
        <end position="803"/>
    </location>
</feature>
<feature type="compositionally biased region" description="Low complexity" evidence="2">
    <location>
        <begin position="87"/>
        <end position="102"/>
    </location>
</feature>